<dbReference type="STRING" id="46224.B4102_2689"/>
<dbReference type="InterPro" id="IPR051910">
    <property type="entry name" value="ComF/GntX_DNA_util-trans"/>
</dbReference>
<evidence type="ECO:0000313" key="4">
    <source>
        <dbReference type="Proteomes" id="UP000075666"/>
    </source>
</evidence>
<gene>
    <name evidence="3" type="ORF">B4102_2689</name>
</gene>
<protein>
    <recommendedName>
        <fullName evidence="2">Phosphoribosyltransferase domain-containing protein</fullName>
    </recommendedName>
</protein>
<dbReference type="CDD" id="cd06223">
    <property type="entry name" value="PRTases_typeI"/>
    <property type="match status" value="1"/>
</dbReference>
<dbReference type="PANTHER" id="PTHR47505">
    <property type="entry name" value="DNA UTILIZATION PROTEIN YHGH"/>
    <property type="match status" value="1"/>
</dbReference>
<evidence type="ECO:0000313" key="3">
    <source>
        <dbReference type="EMBL" id="KYD09162.1"/>
    </source>
</evidence>
<dbReference type="OrthoDB" id="9779910at2"/>
<name>A0A150LBR5_9BACI</name>
<dbReference type="SUPFAM" id="SSF53271">
    <property type="entry name" value="PRTase-like"/>
    <property type="match status" value="1"/>
</dbReference>
<dbReference type="PATRIC" id="fig|46224.3.peg.1891"/>
<comment type="similarity">
    <text evidence="1">Belongs to the ComF/GntX family.</text>
</comment>
<dbReference type="PANTHER" id="PTHR47505:SF1">
    <property type="entry name" value="DNA UTILIZATION PROTEIN YHGH"/>
    <property type="match status" value="1"/>
</dbReference>
<feature type="domain" description="Phosphoribosyltransferase" evidence="2">
    <location>
        <begin position="143"/>
        <end position="233"/>
    </location>
</feature>
<dbReference type="Pfam" id="PF00156">
    <property type="entry name" value="Pribosyltran"/>
    <property type="match status" value="1"/>
</dbReference>
<dbReference type="AlphaFoldDB" id="A0A150LBR5"/>
<dbReference type="EMBL" id="LQYN01000026">
    <property type="protein sequence ID" value="KYD09162.1"/>
    <property type="molecule type" value="Genomic_DNA"/>
</dbReference>
<evidence type="ECO:0000256" key="1">
    <source>
        <dbReference type="ARBA" id="ARBA00008007"/>
    </source>
</evidence>
<reference evidence="3 4" key="1">
    <citation type="submission" date="2016-01" db="EMBL/GenBank/DDBJ databases">
        <title>Genome Sequences of Twelve Sporeforming Bacillus Species Isolated from Foods.</title>
        <authorList>
            <person name="Berendsen E.M."/>
            <person name="Wells-Bennik M.H."/>
            <person name="Krawcyk A.O."/>
            <person name="De Jong A."/>
            <person name="Holsappel S."/>
            <person name="Eijlander R.T."/>
            <person name="Kuipers O.P."/>
        </authorList>
    </citation>
    <scope>NUCLEOTIDE SEQUENCE [LARGE SCALE GENOMIC DNA]</scope>
    <source>
        <strain evidence="3 4">B4102</strain>
    </source>
</reference>
<organism evidence="3 4">
    <name type="scientific">Heyndrickxia sporothermodurans</name>
    <dbReference type="NCBI Taxonomy" id="46224"/>
    <lineage>
        <taxon>Bacteria</taxon>
        <taxon>Bacillati</taxon>
        <taxon>Bacillota</taxon>
        <taxon>Bacilli</taxon>
        <taxon>Bacillales</taxon>
        <taxon>Bacillaceae</taxon>
        <taxon>Heyndrickxia</taxon>
    </lineage>
</organism>
<dbReference type="RefSeq" id="WP_066229084.1">
    <property type="nucleotide sequence ID" value="NZ_LQYN01000026.1"/>
</dbReference>
<dbReference type="InterPro" id="IPR000836">
    <property type="entry name" value="PRTase_dom"/>
</dbReference>
<comment type="caution">
    <text evidence="3">The sequence shown here is derived from an EMBL/GenBank/DDBJ whole genome shotgun (WGS) entry which is preliminary data.</text>
</comment>
<sequence>MSDHCLNCHLPLPFELTWRSLFKQLPPSYLCKDCKKQLAPIHPPICQKCSRPLEKLSKDYIKGDVCLDCYRWENDASWASILDKNISFYEYNDFLKDLLARFKYRGDYILAKIFSQKIQKELEKISCDAIVPIPLSNERLLERGFNQSTALATEANLNVANLLTRVHTEKQSKKSRQERIHLQQVFNRKDDVKLEGENILLIDDIYTTGSTLRHAAKILKEAGAKSVTSITIARG</sequence>
<evidence type="ECO:0000259" key="2">
    <source>
        <dbReference type="Pfam" id="PF00156"/>
    </source>
</evidence>
<keyword evidence="4" id="KW-1185">Reference proteome</keyword>
<accession>A0A150LBR5</accession>
<proteinExistence type="inferred from homology"/>
<dbReference type="Proteomes" id="UP000075666">
    <property type="component" value="Unassembled WGS sequence"/>
</dbReference>
<dbReference type="InterPro" id="IPR029057">
    <property type="entry name" value="PRTase-like"/>
</dbReference>
<dbReference type="Gene3D" id="3.40.50.2020">
    <property type="match status" value="1"/>
</dbReference>